<accession>A0A0G1DK03</accession>
<name>A0A0G1DK03_9BACT</name>
<evidence type="ECO:0000313" key="1">
    <source>
        <dbReference type="EMBL" id="KKS71176.1"/>
    </source>
</evidence>
<protein>
    <recommendedName>
        <fullName evidence="3">SbsA Ig-like domain-containing protein</fullName>
    </recommendedName>
</protein>
<organism evidence="1 2">
    <name type="scientific">Candidatus Magasanikbacteria bacterium GW2011_GWE2_42_7</name>
    <dbReference type="NCBI Taxonomy" id="1619052"/>
    <lineage>
        <taxon>Bacteria</taxon>
        <taxon>Candidatus Magasanikiibacteriota</taxon>
    </lineage>
</organism>
<dbReference type="Proteomes" id="UP000033867">
    <property type="component" value="Unassembled WGS sequence"/>
</dbReference>
<reference evidence="1 2" key="1">
    <citation type="journal article" date="2015" name="Nature">
        <title>rRNA introns, odd ribosomes, and small enigmatic genomes across a large radiation of phyla.</title>
        <authorList>
            <person name="Brown C.T."/>
            <person name="Hug L.A."/>
            <person name="Thomas B.C."/>
            <person name="Sharon I."/>
            <person name="Castelle C.J."/>
            <person name="Singh A."/>
            <person name="Wilkins M.J."/>
            <person name="Williams K.H."/>
            <person name="Banfield J.F."/>
        </authorList>
    </citation>
    <scope>NUCLEOTIDE SEQUENCE [LARGE SCALE GENOMIC DNA]</scope>
</reference>
<dbReference type="EMBL" id="LCEK01000035">
    <property type="protein sequence ID" value="KKS71176.1"/>
    <property type="molecule type" value="Genomic_DNA"/>
</dbReference>
<dbReference type="AlphaFoldDB" id="A0A0G1DK03"/>
<feature type="non-terminal residue" evidence="1">
    <location>
        <position position="1"/>
    </location>
</feature>
<comment type="caution">
    <text evidence="1">The sequence shown here is derived from an EMBL/GenBank/DDBJ whole genome shotgun (WGS) entry which is preliminary data.</text>
</comment>
<proteinExistence type="predicted"/>
<evidence type="ECO:0008006" key="3">
    <source>
        <dbReference type="Google" id="ProtNLM"/>
    </source>
</evidence>
<gene>
    <name evidence="1" type="ORF">UV42_C0035G0002</name>
</gene>
<evidence type="ECO:0000313" key="2">
    <source>
        <dbReference type="Proteomes" id="UP000033867"/>
    </source>
</evidence>
<sequence length="302" mass="32486">DKTCTSSYAVFVRTASLKESEGASFLSAGLFDGVVDMADNALDSAPGVDSSGSLPPGAHDEQIYESTGWRHKAPIVGDIKQVSTDELYPDNYWWFFTVENDVDTRAPYISQVNPGVDQQGVSPSSPVNIYFSQEMSLDSFDGISIKEYPSTGVGLGYYRSSDDVVEEETIGGVPQQLTKSILHLYHPARPFGAGGDDRYYFTTVPGAVKALNGFCMYPGRGPYDDVPQVGISTPACEVSYGADWEITQVSDSCRALLVDITSSTDTACITTNDSVPTAVDEVQTCINQLSTPSVSPTNFVLP</sequence>